<name>A0ABN8P458_9CNID</name>
<comment type="similarity">
    <text evidence="1 2">Belongs to the heparin-binding growth factors family.</text>
</comment>
<evidence type="ECO:0000256" key="2">
    <source>
        <dbReference type="RuleBase" id="RU049442"/>
    </source>
</evidence>
<dbReference type="SUPFAM" id="SSF50353">
    <property type="entry name" value="Cytokine"/>
    <property type="match status" value="1"/>
</dbReference>
<keyword evidence="4" id="KW-1185">Reference proteome</keyword>
<protein>
    <recommendedName>
        <fullName evidence="2">Fibroblast growth factor</fullName>
        <shortName evidence="2">FGF</shortName>
    </recommendedName>
</protein>
<organism evidence="3 4">
    <name type="scientific">Porites lobata</name>
    <dbReference type="NCBI Taxonomy" id="104759"/>
    <lineage>
        <taxon>Eukaryota</taxon>
        <taxon>Metazoa</taxon>
        <taxon>Cnidaria</taxon>
        <taxon>Anthozoa</taxon>
        <taxon>Hexacorallia</taxon>
        <taxon>Scleractinia</taxon>
        <taxon>Fungiina</taxon>
        <taxon>Poritidae</taxon>
        <taxon>Porites</taxon>
    </lineage>
</organism>
<dbReference type="CDD" id="cd00058">
    <property type="entry name" value="beta-trefoil_FGF"/>
    <property type="match status" value="1"/>
</dbReference>
<dbReference type="Pfam" id="PF00167">
    <property type="entry name" value="FGF"/>
    <property type="match status" value="1"/>
</dbReference>
<evidence type="ECO:0000313" key="3">
    <source>
        <dbReference type="EMBL" id="CAH3133111.1"/>
    </source>
</evidence>
<dbReference type="InterPro" id="IPR008996">
    <property type="entry name" value="IL1/FGF"/>
</dbReference>
<dbReference type="Proteomes" id="UP001159405">
    <property type="component" value="Unassembled WGS sequence"/>
</dbReference>
<sequence>MNMENLTAKFSHQTRLTNSRGFYLRVTEDNVEGVEDENDKYTTLEIISVADGGTAIRGEASNRYIGMADDGKLATRKSLTEDCIFREHRSFNGYSVFKSSCHSGWYLALSKDGRAKPGPRTAPDQTAVQFFEANFDDHASWLLGHSKPLVFKAQTFLKTD</sequence>
<reference evidence="3 4" key="1">
    <citation type="submission" date="2022-05" db="EMBL/GenBank/DDBJ databases">
        <authorList>
            <consortium name="Genoscope - CEA"/>
            <person name="William W."/>
        </authorList>
    </citation>
    <scope>NUCLEOTIDE SEQUENCE [LARGE SCALE GENOMIC DNA]</scope>
</reference>
<evidence type="ECO:0000313" key="4">
    <source>
        <dbReference type="Proteomes" id="UP001159405"/>
    </source>
</evidence>
<proteinExistence type="inferred from homology"/>
<evidence type="ECO:0000256" key="1">
    <source>
        <dbReference type="ARBA" id="ARBA00007936"/>
    </source>
</evidence>
<dbReference type="PROSITE" id="PS00247">
    <property type="entry name" value="HBGF_FGF"/>
    <property type="match status" value="1"/>
</dbReference>
<dbReference type="PRINTS" id="PR00262">
    <property type="entry name" value="IL1HBGF"/>
</dbReference>
<comment type="caution">
    <text evidence="3">The sequence shown here is derived from an EMBL/GenBank/DDBJ whole genome shotgun (WGS) entry which is preliminary data.</text>
</comment>
<dbReference type="EMBL" id="CALNXK010000052">
    <property type="protein sequence ID" value="CAH3133111.1"/>
    <property type="molecule type" value="Genomic_DNA"/>
</dbReference>
<accession>A0ABN8P458</accession>
<dbReference type="Gene3D" id="2.80.10.50">
    <property type="match status" value="1"/>
</dbReference>
<dbReference type="InterPro" id="IPR002209">
    <property type="entry name" value="Fibroblast_GF_fam"/>
</dbReference>
<dbReference type="InterPro" id="IPR056378">
    <property type="entry name" value="Let-756-like_FGF"/>
</dbReference>
<dbReference type="PRINTS" id="PR00263">
    <property type="entry name" value="HBGFFGF"/>
</dbReference>
<gene>
    <name evidence="3" type="ORF">PLOB_00036646</name>
</gene>
<dbReference type="PANTHER" id="PTHR11486">
    <property type="entry name" value="FIBROBLAST GROWTH FACTOR"/>
    <property type="match status" value="1"/>
</dbReference>
<dbReference type="SMART" id="SM00442">
    <property type="entry name" value="FGF"/>
    <property type="match status" value="1"/>
</dbReference>